<keyword evidence="2" id="KW-0378">Hydrolase</keyword>
<comment type="caution">
    <text evidence="2">The sequence shown here is derived from an EMBL/GenBank/DDBJ whole genome shotgun (WGS) entry which is preliminary data.</text>
</comment>
<evidence type="ECO:0000259" key="1">
    <source>
        <dbReference type="PROSITE" id="PS50263"/>
    </source>
</evidence>
<dbReference type="Pfam" id="PF00795">
    <property type="entry name" value="CN_hydrolase"/>
    <property type="match status" value="1"/>
</dbReference>
<feature type="domain" description="CN hydrolase" evidence="1">
    <location>
        <begin position="1"/>
        <end position="104"/>
    </location>
</feature>
<evidence type="ECO:0000313" key="2">
    <source>
        <dbReference type="EMBL" id="KHQ52196.1"/>
    </source>
</evidence>
<dbReference type="Gene3D" id="3.60.110.10">
    <property type="entry name" value="Carbon-nitrogen hydrolase"/>
    <property type="match status" value="1"/>
</dbReference>
<evidence type="ECO:0000313" key="3">
    <source>
        <dbReference type="Proteomes" id="UP000030960"/>
    </source>
</evidence>
<organism evidence="2 3">
    <name type="scientific">Mameliella alba</name>
    <dbReference type="NCBI Taxonomy" id="561184"/>
    <lineage>
        <taxon>Bacteria</taxon>
        <taxon>Pseudomonadati</taxon>
        <taxon>Pseudomonadota</taxon>
        <taxon>Alphaproteobacteria</taxon>
        <taxon>Rhodobacterales</taxon>
        <taxon>Roseobacteraceae</taxon>
        <taxon>Mameliella</taxon>
    </lineage>
</organism>
<dbReference type="InterPro" id="IPR036526">
    <property type="entry name" value="C-N_Hydrolase_sf"/>
</dbReference>
<protein>
    <submittedName>
        <fullName evidence="2">Putative hydrolase</fullName>
    </submittedName>
</protein>
<dbReference type="SUPFAM" id="SSF56317">
    <property type="entry name" value="Carbon-nitrogen hydrolase"/>
    <property type="match status" value="1"/>
</dbReference>
<keyword evidence="3" id="KW-1185">Reference proteome</keyword>
<sequence>MRLALAQAPGELSTVVARLDWLRAALPELAVDGADLVLLPELFACGYNIGDAVHERAEPADGRIIGAMRDLSREAGVAIHYGFAEAADGGATTRRFVSLRKERC</sequence>
<dbReference type="EMBL" id="JSUQ01000012">
    <property type="protein sequence ID" value="KHQ52196.1"/>
    <property type="molecule type" value="Genomic_DNA"/>
</dbReference>
<dbReference type="PROSITE" id="PS50263">
    <property type="entry name" value="CN_HYDROLASE"/>
    <property type="match status" value="1"/>
</dbReference>
<accession>A0A0B3S684</accession>
<dbReference type="InterPro" id="IPR003010">
    <property type="entry name" value="C-N_Hydrolase"/>
</dbReference>
<dbReference type="RefSeq" id="WP_052244567.1">
    <property type="nucleotide sequence ID" value="NZ_JSUQ01000012.1"/>
</dbReference>
<gene>
    <name evidence="2" type="ORF">OA50_03213</name>
</gene>
<proteinExistence type="predicted"/>
<reference evidence="2 3" key="1">
    <citation type="submission" date="2014-10" db="EMBL/GenBank/DDBJ databases">
        <title>Genome sequence of Ponticoccus sp. strain UMTAT08 isolated from clonal culture of toxic dinoflagellate Alexandrium tamiyavanichii.</title>
        <authorList>
            <person name="Gan H.Y."/>
            <person name="Muhd D.-D."/>
            <person name="Mohd Noor M.E."/>
            <person name="Yeong Y.S."/>
            <person name="Usup G."/>
        </authorList>
    </citation>
    <scope>NUCLEOTIDE SEQUENCE [LARGE SCALE GENOMIC DNA]</scope>
    <source>
        <strain evidence="2 3">UMTAT08</strain>
    </source>
</reference>
<name>A0A0B3S684_9RHOB</name>
<dbReference type="AlphaFoldDB" id="A0A0B3S684"/>
<dbReference type="Proteomes" id="UP000030960">
    <property type="component" value="Unassembled WGS sequence"/>
</dbReference>
<dbReference type="GO" id="GO:0016787">
    <property type="term" value="F:hydrolase activity"/>
    <property type="evidence" value="ECO:0007669"/>
    <property type="project" value="UniProtKB-KW"/>
</dbReference>